<dbReference type="Pfam" id="PF13362">
    <property type="entry name" value="Toprim_3"/>
    <property type="match status" value="1"/>
</dbReference>
<keyword evidence="1" id="KW-0240">DNA-directed RNA polymerase</keyword>
<keyword evidence="10" id="KW-1185">Reference proteome</keyword>
<accession>A0A285R2S8</accession>
<reference evidence="9 10" key="1">
    <citation type="submission" date="2017-07" db="EMBL/GenBank/DDBJ databases">
        <authorList>
            <person name="Sun Z.S."/>
            <person name="Albrecht U."/>
            <person name="Echele G."/>
            <person name="Lee C.C."/>
        </authorList>
    </citation>
    <scope>NUCLEOTIDE SEQUENCE [LARGE SCALE GENOMIC DNA]</scope>
    <source>
        <strain evidence="9 10">CGMCC 1.12672</strain>
    </source>
</reference>
<feature type="domain" description="Toprim" evidence="7">
    <location>
        <begin position="199"/>
        <end position="284"/>
    </location>
</feature>
<dbReference type="Pfam" id="PF23639">
    <property type="entry name" value="DUF7146"/>
    <property type="match status" value="1"/>
</dbReference>
<dbReference type="SUPFAM" id="SSF57783">
    <property type="entry name" value="Zinc beta-ribbon"/>
    <property type="match status" value="1"/>
</dbReference>
<evidence type="ECO:0000256" key="6">
    <source>
        <dbReference type="ARBA" id="ARBA00023163"/>
    </source>
</evidence>
<keyword evidence="5" id="KW-0235">DNA replication</keyword>
<dbReference type="GO" id="GO:0008270">
    <property type="term" value="F:zinc ion binding"/>
    <property type="evidence" value="ECO:0007669"/>
    <property type="project" value="InterPro"/>
</dbReference>
<dbReference type="Gene3D" id="3.40.1360.10">
    <property type="match status" value="1"/>
</dbReference>
<dbReference type="GO" id="GO:0003677">
    <property type="term" value="F:DNA binding"/>
    <property type="evidence" value="ECO:0007669"/>
    <property type="project" value="InterPro"/>
</dbReference>
<dbReference type="AlphaFoldDB" id="A0A285R2S8"/>
<keyword evidence="2" id="KW-0639">Primosome</keyword>
<protein>
    <submittedName>
        <fullName evidence="9">Toprim domain-containing protein</fullName>
    </submittedName>
</protein>
<dbReference type="GO" id="GO:0016779">
    <property type="term" value="F:nucleotidyltransferase activity"/>
    <property type="evidence" value="ECO:0007669"/>
    <property type="project" value="UniProtKB-KW"/>
</dbReference>
<dbReference type="InterPro" id="IPR055570">
    <property type="entry name" value="DUF7146"/>
</dbReference>
<evidence type="ECO:0000256" key="2">
    <source>
        <dbReference type="ARBA" id="ARBA00022515"/>
    </source>
</evidence>
<evidence type="ECO:0000256" key="1">
    <source>
        <dbReference type="ARBA" id="ARBA00022478"/>
    </source>
</evidence>
<dbReference type="RefSeq" id="WP_097064858.1">
    <property type="nucleotide sequence ID" value="NZ_OBMI01000003.1"/>
</dbReference>
<sequence length="294" mass="31776">MTFHNPHLASGADSGRTIVEALGGHWTPRGGMCRCPAHSDTTPSLSVRPGRRRLLFHCFAGCETRDVLDAIAALRLPGGARVVFGTDEPIDTRKPAVERLWSEARPLRDSPASRYLAGRGLIGTSALRFHPRTPQGRQPLTRFLPAMIAAVTDESGLVAVHRTFLSRDGLSLSSRQPARAALGSLGSGLVRLVSASNRLGLAEGIETALSASRLFGVPCWATLGAERFKRITLPASVTEIILFLDHDAAGHQAETVARERFADRQIEARYPAQPGADWNDVLRAPPRGRMTTGR</sequence>
<dbReference type="InterPro" id="IPR036977">
    <property type="entry name" value="DNA_primase_Znf_CHC2"/>
</dbReference>
<feature type="domain" description="DUF7146" evidence="8">
    <location>
        <begin position="93"/>
        <end position="192"/>
    </location>
</feature>
<dbReference type="CDD" id="cd01029">
    <property type="entry name" value="TOPRIM_primases"/>
    <property type="match status" value="1"/>
</dbReference>
<evidence type="ECO:0000313" key="10">
    <source>
        <dbReference type="Proteomes" id="UP000219494"/>
    </source>
</evidence>
<evidence type="ECO:0000259" key="7">
    <source>
        <dbReference type="Pfam" id="PF13362"/>
    </source>
</evidence>
<evidence type="ECO:0000313" key="9">
    <source>
        <dbReference type="EMBL" id="SOB88029.1"/>
    </source>
</evidence>
<proteinExistence type="predicted"/>
<organism evidence="9 10">
    <name type="scientific">Sphingomonas guangdongensis</name>
    <dbReference type="NCBI Taxonomy" id="1141890"/>
    <lineage>
        <taxon>Bacteria</taxon>
        <taxon>Pseudomonadati</taxon>
        <taxon>Pseudomonadota</taxon>
        <taxon>Alphaproteobacteria</taxon>
        <taxon>Sphingomonadales</taxon>
        <taxon>Sphingomonadaceae</taxon>
        <taxon>Sphingomonas</taxon>
    </lineage>
</organism>
<evidence type="ECO:0000256" key="4">
    <source>
        <dbReference type="ARBA" id="ARBA00022695"/>
    </source>
</evidence>
<name>A0A285R2S8_9SPHN</name>
<dbReference type="OrthoDB" id="7465087at2"/>
<dbReference type="Gene3D" id="3.90.580.10">
    <property type="entry name" value="Zinc finger, CHC2-type domain"/>
    <property type="match status" value="1"/>
</dbReference>
<dbReference type="Proteomes" id="UP000219494">
    <property type="component" value="Unassembled WGS sequence"/>
</dbReference>
<dbReference type="GO" id="GO:1990077">
    <property type="term" value="C:primosome complex"/>
    <property type="evidence" value="ECO:0007669"/>
    <property type="project" value="UniProtKB-KW"/>
</dbReference>
<dbReference type="InterPro" id="IPR034154">
    <property type="entry name" value="TOPRIM_DnaG/twinkle"/>
</dbReference>
<dbReference type="InterPro" id="IPR006171">
    <property type="entry name" value="TOPRIM_dom"/>
</dbReference>
<evidence type="ECO:0000256" key="5">
    <source>
        <dbReference type="ARBA" id="ARBA00022705"/>
    </source>
</evidence>
<dbReference type="EMBL" id="OBMI01000003">
    <property type="protein sequence ID" value="SOB88029.1"/>
    <property type="molecule type" value="Genomic_DNA"/>
</dbReference>
<evidence type="ECO:0000259" key="8">
    <source>
        <dbReference type="Pfam" id="PF23639"/>
    </source>
</evidence>
<gene>
    <name evidence="9" type="ORF">SAMN06297144_3167</name>
</gene>
<dbReference type="GO" id="GO:0006269">
    <property type="term" value="P:DNA replication, synthesis of primer"/>
    <property type="evidence" value="ECO:0007669"/>
    <property type="project" value="UniProtKB-KW"/>
</dbReference>
<evidence type="ECO:0000256" key="3">
    <source>
        <dbReference type="ARBA" id="ARBA00022679"/>
    </source>
</evidence>
<dbReference type="GO" id="GO:0000428">
    <property type="term" value="C:DNA-directed RNA polymerase complex"/>
    <property type="evidence" value="ECO:0007669"/>
    <property type="project" value="UniProtKB-KW"/>
</dbReference>
<keyword evidence="4" id="KW-0548">Nucleotidyltransferase</keyword>
<keyword evidence="6" id="KW-0804">Transcription</keyword>
<keyword evidence="3" id="KW-0808">Transferase</keyword>